<dbReference type="GO" id="GO:0016887">
    <property type="term" value="F:ATP hydrolysis activity"/>
    <property type="evidence" value="ECO:0007669"/>
    <property type="project" value="InterPro"/>
</dbReference>
<dbReference type="Gene3D" id="3.40.50.300">
    <property type="entry name" value="P-loop containing nucleotide triphosphate hydrolases"/>
    <property type="match status" value="2"/>
</dbReference>
<dbReference type="PROSITE" id="PS50893">
    <property type="entry name" value="ABC_TRANSPORTER_2"/>
    <property type="match status" value="2"/>
</dbReference>
<dbReference type="FunFam" id="3.40.50.300:FF:000011">
    <property type="entry name" value="Putative ABC transporter ATP-binding component"/>
    <property type="match status" value="1"/>
</dbReference>
<dbReference type="SUPFAM" id="SSF52540">
    <property type="entry name" value="P-loop containing nucleoside triphosphate hydrolases"/>
    <property type="match status" value="2"/>
</dbReference>
<feature type="domain" description="ABC transporter" evidence="4">
    <location>
        <begin position="4"/>
        <end position="255"/>
    </location>
</feature>
<dbReference type="Pfam" id="PF00005">
    <property type="entry name" value="ABC_tran"/>
    <property type="match status" value="2"/>
</dbReference>
<dbReference type="InterPro" id="IPR027417">
    <property type="entry name" value="P-loop_NTPase"/>
</dbReference>
<sequence length="628" mass="72081">MKELKVENLTHSYGMKRLFDSASFSISEGQRVGLIGVNGTGKTSFLKVLTRQLGPDKGDITQPNDYRISYLEQKSNLEESKTVLDTVFAGDNSLMSTVRDYEAALQALTKNPMNEKAQNVFAKLEQKMNSENAWNASTRAKAILTRLGISDMQLIVGELSGGQQKRVALAQVLIQEPDLLILDEPTNHLDFEMIRWLENFLMSYKGALLLVTHDRYFLDNVVNSIIELTHRRFEKYSGNYQDYVRLKAEREETEAQITHKRKQLYKQELAWMRAGVKARGTKQQARMDRFSDLKDTVSNYDTNASLDMNLSGSRLGKKVLELEEATFHRDEQIILDQYNLLIQQNDRIGITGENGSGKSTFLDVLSSRIPLDSGVLEIGETVKIAYYTQTNESMDESKRVISYLQEIAEEVRLADGSSVSVSQLLEQFLFERSTHGTLIGRLSGGEKRRLYLLKLLMQQPNVLLLDEPTNDLDIQTLTVLEEYIQTFSGAVIAVSHDRYFLDKIATKLLIFQGNGKIEEYYGKMSEYLSLEDEKANKDSRKIQTSQKIQTDETNKKEKTKMTYMEQKEWDTLEEEIFVLEAELEEIQNEMNQAGSDYTVIEDLNSRQHKVENKLSDKMERWEYLSEYI</sequence>
<reference evidence="5 6" key="1">
    <citation type="submission" date="2019-05" db="EMBL/GenBank/DDBJ databases">
        <title>The metagenome of a microbial culture collection derived from dairy environment covers the genomic content of the human microbiome.</title>
        <authorList>
            <person name="Roder T."/>
            <person name="Wuthrich D."/>
            <person name="Sattari Z."/>
            <person name="Von Ah U."/>
            <person name="Bar C."/>
            <person name="Ronchi F."/>
            <person name="Macpherson A.J."/>
            <person name="Ganal-Vonarburg S.C."/>
            <person name="Bruggmann R."/>
            <person name="Vergeres G."/>
        </authorList>
    </citation>
    <scope>NUCLEOTIDE SEQUENCE [LARGE SCALE GENOMIC DNA]</scope>
    <source>
        <strain evidence="5 6">FAM 24235</strain>
    </source>
</reference>
<keyword evidence="1" id="KW-0547">Nucleotide-binding</keyword>
<organism evidence="5 6">
    <name type="scientific">Marinilactibacillus psychrotolerans</name>
    <dbReference type="NCBI Taxonomy" id="191770"/>
    <lineage>
        <taxon>Bacteria</taxon>
        <taxon>Bacillati</taxon>
        <taxon>Bacillota</taxon>
        <taxon>Bacilli</taxon>
        <taxon>Lactobacillales</taxon>
        <taxon>Carnobacteriaceae</taxon>
        <taxon>Marinilactibacillus</taxon>
    </lineage>
</organism>
<dbReference type="GO" id="GO:0005524">
    <property type="term" value="F:ATP binding"/>
    <property type="evidence" value="ECO:0007669"/>
    <property type="project" value="UniProtKB-KW"/>
</dbReference>
<dbReference type="Pfam" id="PF16326">
    <property type="entry name" value="ABC_tran_CTD"/>
    <property type="match status" value="1"/>
</dbReference>
<dbReference type="InterPro" id="IPR003593">
    <property type="entry name" value="AAA+_ATPase"/>
</dbReference>
<protein>
    <submittedName>
        <fullName evidence="5">ABC-F family ATP-binding cassette domain-containing protein</fullName>
    </submittedName>
</protein>
<proteinExistence type="predicted"/>
<dbReference type="OrthoDB" id="9760950at2"/>
<keyword evidence="2 5" id="KW-0067">ATP-binding</keyword>
<dbReference type="InterPro" id="IPR051309">
    <property type="entry name" value="ABCF_ATPase"/>
</dbReference>
<dbReference type="PANTHER" id="PTHR42855">
    <property type="entry name" value="ABC TRANSPORTER ATP-BINDING SUBUNIT"/>
    <property type="match status" value="1"/>
</dbReference>
<gene>
    <name evidence="5" type="ORF">FEZ48_08635</name>
</gene>
<dbReference type="RefSeq" id="WP_138472273.1">
    <property type="nucleotide sequence ID" value="NZ_VBTE01000025.1"/>
</dbReference>
<evidence type="ECO:0000313" key="6">
    <source>
        <dbReference type="Proteomes" id="UP000307201"/>
    </source>
</evidence>
<dbReference type="EMBL" id="VBTE01000025">
    <property type="protein sequence ID" value="TLQ06759.1"/>
    <property type="molecule type" value="Genomic_DNA"/>
</dbReference>
<keyword evidence="3" id="KW-0175">Coiled coil</keyword>
<dbReference type="Gene3D" id="1.10.287.380">
    <property type="entry name" value="Valyl-tRNA synthetase, C-terminal domain"/>
    <property type="match status" value="1"/>
</dbReference>
<dbReference type="GO" id="GO:0003677">
    <property type="term" value="F:DNA binding"/>
    <property type="evidence" value="ECO:0007669"/>
    <property type="project" value="InterPro"/>
</dbReference>
<dbReference type="SMART" id="SM00382">
    <property type="entry name" value="AAA"/>
    <property type="match status" value="2"/>
</dbReference>
<dbReference type="Proteomes" id="UP000307201">
    <property type="component" value="Unassembled WGS sequence"/>
</dbReference>
<accession>A0A5R9C248</accession>
<dbReference type="PROSITE" id="PS00211">
    <property type="entry name" value="ABC_TRANSPORTER_1"/>
    <property type="match status" value="1"/>
</dbReference>
<dbReference type="Pfam" id="PF12848">
    <property type="entry name" value="ABC_tran_Xtn"/>
    <property type="match status" value="1"/>
</dbReference>
<dbReference type="InterPro" id="IPR032781">
    <property type="entry name" value="ABC_tran_Xtn"/>
</dbReference>
<dbReference type="AlphaFoldDB" id="A0A5R9C248"/>
<dbReference type="PANTHER" id="PTHR42855:SF1">
    <property type="entry name" value="ABC TRANSPORTER DOMAIN-CONTAINING PROTEIN"/>
    <property type="match status" value="1"/>
</dbReference>
<feature type="coiled-coil region" evidence="3">
    <location>
        <begin position="569"/>
        <end position="620"/>
    </location>
</feature>
<evidence type="ECO:0000256" key="1">
    <source>
        <dbReference type="ARBA" id="ARBA00022741"/>
    </source>
</evidence>
<evidence type="ECO:0000256" key="2">
    <source>
        <dbReference type="ARBA" id="ARBA00022840"/>
    </source>
</evidence>
<dbReference type="InterPro" id="IPR017871">
    <property type="entry name" value="ABC_transporter-like_CS"/>
</dbReference>
<comment type="caution">
    <text evidence="5">The sequence shown here is derived from an EMBL/GenBank/DDBJ whole genome shotgun (WGS) entry which is preliminary data.</text>
</comment>
<dbReference type="CDD" id="cd03221">
    <property type="entry name" value="ABCF_EF-3"/>
    <property type="match status" value="2"/>
</dbReference>
<dbReference type="InterPro" id="IPR003439">
    <property type="entry name" value="ABC_transporter-like_ATP-bd"/>
</dbReference>
<evidence type="ECO:0000256" key="3">
    <source>
        <dbReference type="SAM" id="Coils"/>
    </source>
</evidence>
<dbReference type="InterPro" id="IPR032524">
    <property type="entry name" value="ABC_tran_C"/>
</dbReference>
<name>A0A5R9C248_9LACT</name>
<dbReference type="InterPro" id="IPR037118">
    <property type="entry name" value="Val-tRNA_synth_C_sf"/>
</dbReference>
<dbReference type="STRING" id="191770.SAMN04488013_10317"/>
<evidence type="ECO:0000259" key="4">
    <source>
        <dbReference type="PROSITE" id="PS50893"/>
    </source>
</evidence>
<feature type="domain" description="ABC transporter" evidence="4">
    <location>
        <begin position="320"/>
        <end position="538"/>
    </location>
</feature>
<evidence type="ECO:0000313" key="5">
    <source>
        <dbReference type="EMBL" id="TLQ06759.1"/>
    </source>
</evidence>